<evidence type="ECO:0000256" key="5">
    <source>
        <dbReference type="ARBA" id="ARBA00022984"/>
    </source>
</evidence>
<feature type="transmembrane region" description="Helical" evidence="10">
    <location>
        <begin position="432"/>
        <end position="452"/>
    </location>
</feature>
<feature type="transmembrane region" description="Helical" evidence="10">
    <location>
        <begin position="30"/>
        <end position="48"/>
    </location>
</feature>
<comment type="function">
    <text evidence="8 10 11">Involved in peptidoglycan biosynthesis. Transports lipid-linked peptidoglycan precursors from the inner to the outer leaflet of the cytoplasmic membrane.</text>
</comment>
<dbReference type="UniPathway" id="UPA00219"/>
<gene>
    <name evidence="12" type="primary">mviN</name>
    <name evidence="10" type="synonym">murJ</name>
    <name evidence="12" type="ORF">DWU99_04935</name>
</gene>
<comment type="caution">
    <text evidence="12">The sequence shown here is derived from an EMBL/GenBank/DDBJ whole genome shotgun (WGS) entry which is preliminary data.</text>
</comment>
<dbReference type="HAMAP" id="MF_02078">
    <property type="entry name" value="MurJ_MviN"/>
    <property type="match status" value="1"/>
</dbReference>
<feature type="transmembrane region" description="Helical" evidence="10">
    <location>
        <begin position="161"/>
        <end position="181"/>
    </location>
</feature>
<dbReference type="GO" id="GO:0015648">
    <property type="term" value="F:lipid-linked peptidoglycan transporter activity"/>
    <property type="evidence" value="ECO:0007669"/>
    <property type="project" value="UniProtKB-UniRule"/>
</dbReference>
<keyword evidence="5 10" id="KW-0573">Peptidoglycan synthesis</keyword>
<evidence type="ECO:0000256" key="2">
    <source>
        <dbReference type="ARBA" id="ARBA00022475"/>
    </source>
</evidence>
<keyword evidence="2 10" id="KW-1003">Cell membrane</keyword>
<evidence type="ECO:0000256" key="7">
    <source>
        <dbReference type="ARBA" id="ARBA00023136"/>
    </source>
</evidence>
<evidence type="ECO:0000256" key="8">
    <source>
        <dbReference type="ARBA" id="ARBA00060041"/>
    </source>
</evidence>
<evidence type="ECO:0000256" key="4">
    <source>
        <dbReference type="ARBA" id="ARBA00022960"/>
    </source>
</evidence>
<dbReference type="GO" id="GO:0005886">
    <property type="term" value="C:plasma membrane"/>
    <property type="evidence" value="ECO:0007669"/>
    <property type="project" value="UniProtKB-SubCell"/>
</dbReference>
<dbReference type="GO" id="GO:0008360">
    <property type="term" value="P:regulation of cell shape"/>
    <property type="evidence" value="ECO:0007669"/>
    <property type="project" value="UniProtKB-UniRule"/>
</dbReference>
<feature type="transmembrane region" description="Helical" evidence="10">
    <location>
        <begin position="133"/>
        <end position="154"/>
    </location>
</feature>
<feature type="transmembrane region" description="Helical" evidence="10">
    <location>
        <begin position="240"/>
        <end position="261"/>
    </location>
</feature>
<dbReference type="InterPro" id="IPR051050">
    <property type="entry name" value="Lipid_II_flippase_MurJ/MviN"/>
</dbReference>
<sequence>MKSPSMLRGLLSFSSMTMISRVLGLLRDISISHVFGANVATDAFWVAFRIPNFMRRMFAEGSFSTAFVPVFTEVKETRHHDDLKELMSRVSGTLGGVLLIFTAICVLFAPQVATVFSPGAVDEPHKFTLTVELLRLTFPFLLFVSLTALSGGALNSFHRFGLPALTPVILNLCMIAGAWWLSRRLQTPILALGWAVFAAGIFQVLFQLPTLRKLDLLVWPRWGWSHPEVRRIMRQMVPTLFGSSVSQINLLFDTVIASLLISGSQTWLSQADRFLELPLGVFGVALGTVILPSLSRHHVATDHEGFSKALDWGLRTTLLIAVPAMFGLMLLAEPLVATLFQNGEFRPFDTRMATLSVTALSFGVPAYAQVKVLLPAFYARKDTRTPVRAGVAALITNMLLNGVFLLMLYAMWAPDSLKAGPLLEGLSKVPGLHLALGMASAVASYINLLLLWRWLRQADIYQQQPGWGRHLTRLALACVAMTIVLLLGRWYWPDWTQMQVMGRIWRLALLVCAGGGTYVAVLFATGFRLRELHHA</sequence>
<dbReference type="OrthoDB" id="9816572at2"/>
<keyword evidence="4 10" id="KW-0133">Cell shape</keyword>
<proteinExistence type="inferred from homology"/>
<protein>
    <recommendedName>
        <fullName evidence="10">Probable lipid II flippase MurJ</fullName>
    </recommendedName>
</protein>
<dbReference type="GO" id="GO:0034204">
    <property type="term" value="P:lipid translocation"/>
    <property type="evidence" value="ECO:0007669"/>
    <property type="project" value="TreeGrafter"/>
</dbReference>
<feature type="transmembrane region" description="Helical" evidence="10">
    <location>
        <begin position="187"/>
        <end position="206"/>
    </location>
</feature>
<feature type="transmembrane region" description="Helical" evidence="10">
    <location>
        <begin position="273"/>
        <end position="291"/>
    </location>
</feature>
<comment type="subcellular location">
    <subcellularLocation>
        <location evidence="10">Cell inner membrane</location>
        <topology evidence="10">Multi-pass membrane protein</topology>
    </subcellularLocation>
    <subcellularLocation>
        <location evidence="1">Cell membrane</location>
        <topology evidence="1">Multi-pass membrane protein</topology>
    </subcellularLocation>
</comment>
<evidence type="ECO:0000256" key="11">
    <source>
        <dbReference type="PIRNR" id="PIRNR002869"/>
    </source>
</evidence>
<dbReference type="InterPro" id="IPR004268">
    <property type="entry name" value="MurJ"/>
</dbReference>
<dbReference type="AlphaFoldDB" id="A0A370XEA8"/>
<dbReference type="GO" id="GO:0009252">
    <property type="term" value="P:peptidoglycan biosynthetic process"/>
    <property type="evidence" value="ECO:0007669"/>
    <property type="project" value="UniProtKB-UniRule"/>
</dbReference>
<dbReference type="PRINTS" id="PR01806">
    <property type="entry name" value="VIRFACTRMVIN"/>
</dbReference>
<evidence type="ECO:0000256" key="10">
    <source>
        <dbReference type="HAMAP-Rule" id="MF_02078"/>
    </source>
</evidence>
<feature type="transmembrane region" description="Helical" evidence="10">
    <location>
        <begin position="504"/>
        <end position="527"/>
    </location>
</feature>
<reference evidence="12 13" key="1">
    <citation type="submission" date="2018-07" db="EMBL/GenBank/DDBJ databases">
        <title>Dyella monticola sp. nov. and Dyella psychrodurans sp. nov. isolated from monsoon evergreen broad-leaved forest soil of Dinghu Mountain, China.</title>
        <authorList>
            <person name="Gao Z."/>
            <person name="Qiu L."/>
        </authorList>
    </citation>
    <scope>NUCLEOTIDE SEQUENCE [LARGE SCALE GENOMIC DNA]</scope>
    <source>
        <strain evidence="12 13">4MSK11</strain>
    </source>
</reference>
<dbReference type="NCBIfam" id="TIGR01695">
    <property type="entry name" value="murJ_mviN"/>
    <property type="match status" value="1"/>
</dbReference>
<evidence type="ECO:0000256" key="6">
    <source>
        <dbReference type="ARBA" id="ARBA00022989"/>
    </source>
</evidence>
<feature type="transmembrane region" description="Helical" evidence="10">
    <location>
        <begin position="391"/>
        <end position="412"/>
    </location>
</feature>
<name>A0A370XEA8_9GAMM</name>
<feature type="transmembrane region" description="Helical" evidence="10">
    <location>
        <begin position="352"/>
        <end position="370"/>
    </location>
</feature>
<keyword evidence="3 10" id="KW-0812">Transmembrane</keyword>
<keyword evidence="6 10" id="KW-1133">Transmembrane helix</keyword>
<dbReference type="PIRSF" id="PIRSF002869">
    <property type="entry name" value="MviN"/>
    <property type="match status" value="1"/>
</dbReference>
<comment type="pathway">
    <text evidence="10">Cell wall biogenesis; peptidoglycan biosynthesis.</text>
</comment>
<feature type="transmembrane region" description="Helical" evidence="10">
    <location>
        <begin position="312"/>
        <end position="332"/>
    </location>
</feature>
<evidence type="ECO:0000256" key="3">
    <source>
        <dbReference type="ARBA" id="ARBA00022692"/>
    </source>
</evidence>
<dbReference type="EMBL" id="QRBF01000001">
    <property type="protein sequence ID" value="RDS86580.1"/>
    <property type="molecule type" value="Genomic_DNA"/>
</dbReference>
<dbReference type="PANTHER" id="PTHR47019">
    <property type="entry name" value="LIPID II FLIPPASE MURJ"/>
    <property type="match status" value="1"/>
</dbReference>
<keyword evidence="10" id="KW-0997">Cell inner membrane</keyword>
<keyword evidence="10 11" id="KW-0961">Cell wall biogenesis/degradation</keyword>
<dbReference type="CDD" id="cd13123">
    <property type="entry name" value="MATE_MurJ_like"/>
    <property type="match status" value="1"/>
</dbReference>
<accession>A0A370XEA8</accession>
<dbReference type="GO" id="GO:0071555">
    <property type="term" value="P:cell wall organization"/>
    <property type="evidence" value="ECO:0007669"/>
    <property type="project" value="UniProtKB-UniRule"/>
</dbReference>
<keyword evidence="10 11" id="KW-0813">Transport</keyword>
<feature type="transmembrane region" description="Helical" evidence="10">
    <location>
        <begin position="473"/>
        <end position="492"/>
    </location>
</feature>
<evidence type="ECO:0000256" key="9">
    <source>
        <dbReference type="ARBA" id="ARBA00061532"/>
    </source>
</evidence>
<evidence type="ECO:0000256" key="1">
    <source>
        <dbReference type="ARBA" id="ARBA00004651"/>
    </source>
</evidence>
<dbReference type="PANTHER" id="PTHR47019:SF1">
    <property type="entry name" value="LIPID II FLIPPASE MURJ"/>
    <property type="match status" value="1"/>
</dbReference>
<evidence type="ECO:0000313" key="13">
    <source>
        <dbReference type="Proteomes" id="UP000255334"/>
    </source>
</evidence>
<comment type="similarity">
    <text evidence="9 10 11">Belongs to the MurJ/MviN family.</text>
</comment>
<dbReference type="Pfam" id="PF03023">
    <property type="entry name" value="MurJ"/>
    <property type="match status" value="1"/>
</dbReference>
<keyword evidence="13" id="KW-1185">Reference proteome</keyword>
<dbReference type="Proteomes" id="UP000255334">
    <property type="component" value="Unassembled WGS sequence"/>
</dbReference>
<organism evidence="12 13">
    <name type="scientific">Dyella psychrodurans</name>
    <dbReference type="NCBI Taxonomy" id="1927960"/>
    <lineage>
        <taxon>Bacteria</taxon>
        <taxon>Pseudomonadati</taxon>
        <taxon>Pseudomonadota</taxon>
        <taxon>Gammaproteobacteria</taxon>
        <taxon>Lysobacterales</taxon>
        <taxon>Rhodanobacteraceae</taxon>
        <taxon>Dyella</taxon>
    </lineage>
</organism>
<feature type="transmembrane region" description="Helical" evidence="10">
    <location>
        <begin position="94"/>
        <end position="113"/>
    </location>
</feature>
<keyword evidence="7 10" id="KW-0472">Membrane</keyword>
<evidence type="ECO:0000313" key="12">
    <source>
        <dbReference type="EMBL" id="RDS86580.1"/>
    </source>
</evidence>